<evidence type="ECO:0000256" key="2">
    <source>
        <dbReference type="SAM" id="Phobius"/>
    </source>
</evidence>
<keyword evidence="2" id="KW-1133">Transmembrane helix</keyword>
<protein>
    <submittedName>
        <fullName evidence="5">Ig-like domain-containing protein</fullName>
    </submittedName>
</protein>
<dbReference type="InterPro" id="IPR013783">
    <property type="entry name" value="Ig-like_fold"/>
</dbReference>
<feature type="region of interest" description="Disordered" evidence="1">
    <location>
        <begin position="761"/>
        <end position="810"/>
    </location>
</feature>
<feature type="compositionally biased region" description="Polar residues" evidence="1">
    <location>
        <begin position="772"/>
        <end position="784"/>
    </location>
</feature>
<evidence type="ECO:0000313" key="4">
    <source>
        <dbReference type="Proteomes" id="UP000046393"/>
    </source>
</evidence>
<dbReference type="SUPFAM" id="SSF48726">
    <property type="entry name" value="Immunoglobulin"/>
    <property type="match status" value="1"/>
</dbReference>
<sequence>MSVCRGQNFTLQLDNVFCSTRNFTFVTPPDAVKNVQIDNSFYHPVLRFYNTSDKNIGWYYCVVNLFGGRLRRHDIYIDVQDCPNSMVMTYTRDGKSTKASILTSNSTFKTDRCAFCRSKIANIHVLLREKQPLGSAATISCRTDGPVKRMYFHDGLKEINSDNSTDVNTISLTIQNIGPRECGFYTCVAEMYGSTSHRVYFNSNALAATVEISLDEYDMDNWNKFSQKYFKQLLYFNTATKSMRSFRLELLILSILMPDAKLGWYKFDVHRSFVCTVRGTLIDGGCQLFRKTTELVRYSGNRRLTILQQTLLSKSHQLIKNEDDVKVQPFSNLANTPDSVKTDEKIIENLNMIEVTDNKAQLLQRSLRNREYMALITIILSAASFGLCVGLVCLNLIYRNRSNPKVVVTKRHPVIESKIARRSKRISTGTISDAGSMKTAFNRDNTTNLLGEYPNISYTAQGSLPVDDVLVAIDYDKYASGYELEKYERSKLLQKLVSIHNYLEVLNRFSINTSDISNTTNYGLSYLLTFILYSSSGKKSLSFIIDFSYNAIGANRQKMVMKKVKTIKVHQMKKSRTAEIVEEGGFEETEHKHISVRIEGAQKVEVEVDEGKEHEDNLESLSEAAREAILSAAETTAEKSHKGKSVLKLIEAFEEAERAARSKESFKEKHQGSLKSPGEKAVGVIAKRIEINQDNISKSAAKDENSDDDVVEHSTQAYLTVENAIFKAQIMRSHYRAPDENLNQGASSIPEHNMEAVKEEISEQSMEETFGTRLQETDTSQIIQEETGKSVDISDATAAGAVKDVSNEEN</sequence>
<dbReference type="InterPro" id="IPR007110">
    <property type="entry name" value="Ig-like_dom"/>
</dbReference>
<accession>A0A0N5ASQ0</accession>
<dbReference type="Proteomes" id="UP000046393">
    <property type="component" value="Unplaced"/>
</dbReference>
<keyword evidence="2" id="KW-0812">Transmembrane</keyword>
<keyword evidence="4" id="KW-1185">Reference proteome</keyword>
<organism evidence="4 5">
    <name type="scientific">Syphacia muris</name>
    <dbReference type="NCBI Taxonomy" id="451379"/>
    <lineage>
        <taxon>Eukaryota</taxon>
        <taxon>Metazoa</taxon>
        <taxon>Ecdysozoa</taxon>
        <taxon>Nematoda</taxon>
        <taxon>Chromadorea</taxon>
        <taxon>Rhabditida</taxon>
        <taxon>Spirurina</taxon>
        <taxon>Oxyuridomorpha</taxon>
        <taxon>Oxyuroidea</taxon>
        <taxon>Oxyuridae</taxon>
        <taxon>Syphacia</taxon>
    </lineage>
</organism>
<reference evidence="5" key="1">
    <citation type="submission" date="2017-02" db="UniProtKB">
        <authorList>
            <consortium name="WormBaseParasite"/>
        </authorList>
    </citation>
    <scope>IDENTIFICATION</scope>
</reference>
<proteinExistence type="predicted"/>
<dbReference type="InterPro" id="IPR036179">
    <property type="entry name" value="Ig-like_dom_sf"/>
</dbReference>
<feature type="domain" description="Ig-like" evidence="3">
    <location>
        <begin position="134"/>
        <end position="213"/>
    </location>
</feature>
<dbReference type="WBParaSite" id="SMUV_0000782901-mRNA-1">
    <property type="protein sequence ID" value="SMUV_0000782901-mRNA-1"/>
    <property type="gene ID" value="SMUV_0000782901"/>
</dbReference>
<dbReference type="Gene3D" id="2.60.40.10">
    <property type="entry name" value="Immunoglobulins"/>
    <property type="match status" value="1"/>
</dbReference>
<feature type="transmembrane region" description="Helical" evidence="2">
    <location>
        <begin position="372"/>
        <end position="398"/>
    </location>
</feature>
<keyword evidence="2" id="KW-0472">Membrane</keyword>
<dbReference type="AlphaFoldDB" id="A0A0N5ASQ0"/>
<evidence type="ECO:0000313" key="5">
    <source>
        <dbReference type="WBParaSite" id="SMUV_0000782901-mRNA-1"/>
    </source>
</evidence>
<evidence type="ECO:0000259" key="3">
    <source>
        <dbReference type="PROSITE" id="PS50835"/>
    </source>
</evidence>
<name>A0A0N5ASQ0_9BILA</name>
<evidence type="ECO:0000256" key="1">
    <source>
        <dbReference type="SAM" id="MobiDB-lite"/>
    </source>
</evidence>
<dbReference type="PROSITE" id="PS50835">
    <property type="entry name" value="IG_LIKE"/>
    <property type="match status" value="1"/>
</dbReference>